<evidence type="ECO:0000256" key="3">
    <source>
        <dbReference type="ARBA" id="ARBA00022643"/>
    </source>
</evidence>
<dbReference type="GO" id="GO:0016646">
    <property type="term" value="F:oxidoreductase activity, acting on the CH-NH group of donors, NAD or NADP as acceptor"/>
    <property type="evidence" value="ECO:0007669"/>
    <property type="project" value="UniProtKB-ARBA"/>
</dbReference>
<comment type="cofactor">
    <cofactor evidence="1">
        <name>FMN</name>
        <dbReference type="ChEBI" id="CHEBI:58210"/>
    </cofactor>
</comment>
<protein>
    <submittedName>
        <fullName evidence="6">Flavin reductase (DIM6/NTAB) family protein</fullName>
    </submittedName>
</protein>
<dbReference type="EMBL" id="NXAO01000067">
    <property type="protein sequence ID" value="PHO14219.1"/>
    <property type="molecule type" value="Genomic_DNA"/>
</dbReference>
<dbReference type="InterPro" id="IPR012349">
    <property type="entry name" value="Split_barrel_FMN-bd"/>
</dbReference>
<dbReference type="InterPro" id="IPR002563">
    <property type="entry name" value="Flavin_Rdtase-like_dom"/>
</dbReference>
<name>A0A347TK94_9BACT</name>
<evidence type="ECO:0000313" key="9">
    <source>
        <dbReference type="Proteomes" id="UP000264693"/>
    </source>
</evidence>
<accession>A0A347TK94</accession>
<dbReference type="Proteomes" id="UP000224740">
    <property type="component" value="Unassembled WGS sequence"/>
</dbReference>
<evidence type="ECO:0000256" key="4">
    <source>
        <dbReference type="ARBA" id="ARBA00038054"/>
    </source>
</evidence>
<feature type="domain" description="Flavin reductase like" evidence="5">
    <location>
        <begin position="22"/>
        <end position="161"/>
    </location>
</feature>
<sequence>MIIDYKDVEDLNRYKIMSDTVVPRPIAWIVTEDEGVINAAPFSYFIPISSNPATLIVSIGQKEPGVPKDTLANILKCKKATICFVNKNNIEEVKQSALSLEKNESEIDKFEINVQKVLEEYPAMISSSQTALFCELYDTINIPGKTTPLILEIKKQFIEDDRIDEKFHVNVDNVGRCGAYFKAMVNL</sequence>
<evidence type="ECO:0000259" key="5">
    <source>
        <dbReference type="Pfam" id="PF01613"/>
    </source>
</evidence>
<dbReference type="EMBL" id="CP032101">
    <property type="protein sequence ID" value="AXX87022.1"/>
    <property type="molecule type" value="Genomic_DNA"/>
</dbReference>
<evidence type="ECO:0000313" key="7">
    <source>
        <dbReference type="EMBL" id="PHO14219.1"/>
    </source>
</evidence>
<reference evidence="7" key="2">
    <citation type="submission" date="2017-09" db="EMBL/GenBank/DDBJ databases">
        <authorList>
            <person name="Perez-Cataluna A."/>
            <person name="Figueras M.J."/>
            <person name="Salas-Masso N."/>
        </authorList>
    </citation>
    <scope>NUCLEOTIDE SEQUENCE</scope>
    <source>
        <strain evidence="7">CECT 7727</strain>
    </source>
</reference>
<reference evidence="8" key="1">
    <citation type="submission" date="2017-09" db="EMBL/GenBank/DDBJ databases">
        <title>Arcobacter canalis sp. nov., a new species isolated from a water canal contaminated with urban sewage.</title>
        <authorList>
            <person name="Perez-Cataluna A."/>
            <person name="Salas-Masso N."/>
            <person name="Figueras M.J."/>
        </authorList>
    </citation>
    <scope>NUCLEOTIDE SEQUENCE [LARGE SCALE GENOMIC DNA]</scope>
    <source>
        <strain evidence="8">CECT 7727</strain>
    </source>
</reference>
<comment type="similarity">
    <text evidence="4">Belongs to the flavoredoxin family.</text>
</comment>
<dbReference type="KEGG" id="amar:AMRN_1281"/>
<gene>
    <name evidence="6" type="ORF">AMRN_1281</name>
    <name evidence="7" type="ORF">CPH92_12885</name>
</gene>
<dbReference type="PANTHER" id="PTHR33798:SF5">
    <property type="entry name" value="FLAVIN REDUCTASE LIKE DOMAIN-CONTAINING PROTEIN"/>
    <property type="match status" value="1"/>
</dbReference>
<evidence type="ECO:0000313" key="6">
    <source>
        <dbReference type="EMBL" id="AXX87022.1"/>
    </source>
</evidence>
<evidence type="ECO:0000256" key="1">
    <source>
        <dbReference type="ARBA" id="ARBA00001917"/>
    </source>
</evidence>
<dbReference type="RefSeq" id="WP_099312447.1">
    <property type="nucleotide sequence ID" value="NZ_CP032101.1"/>
</dbReference>
<reference evidence="6 9" key="3">
    <citation type="submission" date="2018-08" db="EMBL/GenBank/DDBJ databases">
        <title>Complete genome of the Arcobacter marinus type strain JCM 15502.</title>
        <authorList>
            <person name="Miller W.G."/>
            <person name="Yee E."/>
            <person name="Huynh S."/>
            <person name="Parker C.T."/>
        </authorList>
    </citation>
    <scope>NUCLEOTIDE SEQUENCE [LARGE SCALE GENOMIC DNA]</scope>
    <source>
        <strain evidence="6 9">JCM 15502</strain>
    </source>
</reference>
<proteinExistence type="inferred from homology"/>
<keyword evidence="2" id="KW-0285">Flavoprotein</keyword>
<dbReference type="SUPFAM" id="SSF50475">
    <property type="entry name" value="FMN-binding split barrel"/>
    <property type="match status" value="1"/>
</dbReference>
<dbReference type="PANTHER" id="PTHR33798">
    <property type="entry name" value="FLAVOPROTEIN OXYGENASE"/>
    <property type="match status" value="1"/>
</dbReference>
<keyword evidence="8" id="KW-1185">Reference proteome</keyword>
<evidence type="ECO:0000256" key="2">
    <source>
        <dbReference type="ARBA" id="ARBA00022630"/>
    </source>
</evidence>
<evidence type="ECO:0000313" key="8">
    <source>
        <dbReference type="Proteomes" id="UP000224740"/>
    </source>
</evidence>
<dbReference type="AlphaFoldDB" id="A0A347TK94"/>
<keyword evidence="3" id="KW-0288">FMN</keyword>
<dbReference type="Pfam" id="PF01613">
    <property type="entry name" value="Flavin_Reduct"/>
    <property type="match status" value="1"/>
</dbReference>
<dbReference type="GO" id="GO:0010181">
    <property type="term" value="F:FMN binding"/>
    <property type="evidence" value="ECO:0007669"/>
    <property type="project" value="InterPro"/>
</dbReference>
<organism evidence="6 9">
    <name type="scientific">Malaciobacter marinus</name>
    <dbReference type="NCBI Taxonomy" id="505249"/>
    <lineage>
        <taxon>Bacteria</taxon>
        <taxon>Pseudomonadati</taxon>
        <taxon>Campylobacterota</taxon>
        <taxon>Epsilonproteobacteria</taxon>
        <taxon>Campylobacterales</taxon>
        <taxon>Arcobacteraceae</taxon>
        <taxon>Malaciobacter</taxon>
    </lineage>
</organism>
<dbReference type="Proteomes" id="UP000264693">
    <property type="component" value="Chromosome"/>
</dbReference>
<dbReference type="Gene3D" id="2.30.110.10">
    <property type="entry name" value="Electron Transport, Fmn-binding Protein, Chain A"/>
    <property type="match status" value="1"/>
</dbReference>